<evidence type="ECO:0000313" key="5">
    <source>
        <dbReference type="Proteomes" id="UP000540685"/>
    </source>
</evidence>
<sequence>MSAPARRGFTAESPWIRRAARDAPAIRLFCFPYAGAGASLFHGWPELMDESVEVVAVQLPGREDRTREPLPASMEELVSACGLSLLPYVSEPFALYGHCAGALLAYEVACELRDVYGVEPAVLLVAAHAAPCLGPVADPLHALPEERFAEELGRLGGIPEAVLANPGFMRALLPTLRADFTLFESHRSPDRPPLSCPIAVLRGDRDTVVGDAGYAAWNRHTTGRCEQVVVPGGHYFVNEFDRDVAGRVAAALTFRNVPTQEAGDGSGNRE</sequence>
<organism evidence="4 5">
    <name type="scientific">Streptosporangium becharense</name>
    <dbReference type="NCBI Taxonomy" id="1816182"/>
    <lineage>
        <taxon>Bacteria</taxon>
        <taxon>Bacillati</taxon>
        <taxon>Actinomycetota</taxon>
        <taxon>Actinomycetes</taxon>
        <taxon>Streptosporangiales</taxon>
        <taxon>Streptosporangiaceae</taxon>
        <taxon>Streptosporangium</taxon>
    </lineage>
</organism>
<dbReference type="SUPFAM" id="SSF53474">
    <property type="entry name" value="alpha/beta-Hydrolases"/>
    <property type="match status" value="1"/>
</dbReference>
<feature type="domain" description="Thioesterase TesA-like" evidence="3">
    <location>
        <begin position="29"/>
        <end position="252"/>
    </location>
</feature>
<evidence type="ECO:0000313" key="4">
    <source>
        <dbReference type="EMBL" id="MBB5823136.1"/>
    </source>
</evidence>
<dbReference type="PANTHER" id="PTHR11487">
    <property type="entry name" value="THIOESTERASE"/>
    <property type="match status" value="1"/>
</dbReference>
<dbReference type="EC" id="3.1.2.21" evidence="4"/>
<comment type="similarity">
    <text evidence="1">Belongs to the thioesterase family.</text>
</comment>
<dbReference type="Pfam" id="PF00975">
    <property type="entry name" value="Thioesterase"/>
    <property type="match status" value="1"/>
</dbReference>
<dbReference type="InterPro" id="IPR001031">
    <property type="entry name" value="Thioesterase"/>
</dbReference>
<gene>
    <name evidence="4" type="ORF">F4562_006198</name>
</gene>
<dbReference type="InterPro" id="IPR020802">
    <property type="entry name" value="TesA-like"/>
</dbReference>
<name>A0A7W9MJX0_9ACTN</name>
<dbReference type="Gene3D" id="3.40.50.1820">
    <property type="entry name" value="alpha/beta hydrolase"/>
    <property type="match status" value="1"/>
</dbReference>
<dbReference type="InterPro" id="IPR012223">
    <property type="entry name" value="TEII"/>
</dbReference>
<dbReference type="GO" id="GO:0008610">
    <property type="term" value="P:lipid biosynthetic process"/>
    <property type="evidence" value="ECO:0007669"/>
    <property type="project" value="TreeGrafter"/>
</dbReference>
<dbReference type="InterPro" id="IPR029058">
    <property type="entry name" value="AB_hydrolase_fold"/>
</dbReference>
<dbReference type="GO" id="GO:0016297">
    <property type="term" value="F:fatty acyl-[ACP] hydrolase activity"/>
    <property type="evidence" value="ECO:0007669"/>
    <property type="project" value="UniProtKB-EC"/>
</dbReference>
<dbReference type="Proteomes" id="UP000540685">
    <property type="component" value="Unassembled WGS sequence"/>
</dbReference>
<keyword evidence="5" id="KW-1185">Reference proteome</keyword>
<protein>
    <submittedName>
        <fullName evidence="4">Medium-chain acyl-[acyl-carrier-protein] hydrolase</fullName>
        <ecNumber evidence="4">3.1.2.21</ecNumber>
    </submittedName>
</protein>
<dbReference type="SMART" id="SM00824">
    <property type="entry name" value="PKS_TE"/>
    <property type="match status" value="1"/>
</dbReference>
<accession>A0A7W9MJX0</accession>
<dbReference type="AlphaFoldDB" id="A0A7W9MJX0"/>
<reference evidence="4 5" key="1">
    <citation type="submission" date="2020-08" db="EMBL/GenBank/DDBJ databases">
        <title>Sequencing the genomes of 1000 actinobacteria strains.</title>
        <authorList>
            <person name="Klenk H.-P."/>
        </authorList>
    </citation>
    <scope>NUCLEOTIDE SEQUENCE [LARGE SCALE GENOMIC DNA]</scope>
    <source>
        <strain evidence="4 5">DSM 46887</strain>
    </source>
</reference>
<dbReference type="EMBL" id="JACHMP010000001">
    <property type="protein sequence ID" value="MBB5823136.1"/>
    <property type="molecule type" value="Genomic_DNA"/>
</dbReference>
<evidence type="ECO:0000256" key="2">
    <source>
        <dbReference type="ARBA" id="ARBA00022801"/>
    </source>
</evidence>
<dbReference type="PANTHER" id="PTHR11487:SF0">
    <property type="entry name" value="S-ACYL FATTY ACID SYNTHASE THIOESTERASE, MEDIUM CHAIN"/>
    <property type="match status" value="1"/>
</dbReference>
<dbReference type="RefSeq" id="WP_184540106.1">
    <property type="nucleotide sequence ID" value="NZ_JACHMP010000001.1"/>
</dbReference>
<keyword evidence="2 4" id="KW-0378">Hydrolase</keyword>
<proteinExistence type="inferred from homology"/>
<evidence type="ECO:0000259" key="3">
    <source>
        <dbReference type="SMART" id="SM00824"/>
    </source>
</evidence>
<evidence type="ECO:0000256" key="1">
    <source>
        <dbReference type="ARBA" id="ARBA00007169"/>
    </source>
</evidence>
<comment type="caution">
    <text evidence="4">The sequence shown here is derived from an EMBL/GenBank/DDBJ whole genome shotgun (WGS) entry which is preliminary data.</text>
</comment>